<accession>A0A521F7S4</accession>
<organism evidence="2 3">
    <name type="scientific">Pedobacter westerhofensis</name>
    <dbReference type="NCBI Taxonomy" id="425512"/>
    <lineage>
        <taxon>Bacteria</taxon>
        <taxon>Pseudomonadati</taxon>
        <taxon>Bacteroidota</taxon>
        <taxon>Sphingobacteriia</taxon>
        <taxon>Sphingobacteriales</taxon>
        <taxon>Sphingobacteriaceae</taxon>
        <taxon>Pedobacter</taxon>
    </lineage>
</organism>
<name>A0A521F7S4_9SPHI</name>
<sequence length="438" mass="46997">MEPENEIDQLFKRGLNDPEIPFNELDWSKMERKLNEKKKRRILPFWLYTASGIAAALLIFLFWFLSGPSVFEKRIKTPLVARKAKSGTVNQLPAVGADTIKAERLAGSGAAAAPLKNEETGTNNIAAGSDGDVPAVYVSSVPYQTPAALVNANTVVVPYTPVPFKTPLVVKTPEALKTPLTDSAILAQKAMALALSKDPLEKINHNEIAKSVQKKMDGAFAQRPGLILSALAGPDITSGPSNTNKSAKISSNVGVLATYALGSKFSLTSGAVYAKKYYNYGAGSDASNVYAPSAGSSDWEVKADCNVLDIPVNVNYKVLDKKQFSVSVNTGLSSYFMLKEKYDYVVDKPGAAQQVTTTEFSNQNQHLLGVANISVSFDHRISNNLSVGVQPFAKLPLTGIGNYDVSLKSTGVAFSLNIGLFPSKKPGKLAANRYSSLH</sequence>
<evidence type="ECO:0008006" key="4">
    <source>
        <dbReference type="Google" id="ProtNLM"/>
    </source>
</evidence>
<keyword evidence="1" id="KW-1133">Transmembrane helix</keyword>
<reference evidence="2 3" key="1">
    <citation type="submission" date="2017-05" db="EMBL/GenBank/DDBJ databases">
        <authorList>
            <person name="Varghese N."/>
            <person name="Submissions S."/>
        </authorList>
    </citation>
    <scope>NUCLEOTIDE SEQUENCE [LARGE SCALE GENOMIC DNA]</scope>
    <source>
        <strain evidence="2 3">DSM 19036</strain>
    </source>
</reference>
<dbReference type="OrthoDB" id="1523584at2"/>
<evidence type="ECO:0000256" key="1">
    <source>
        <dbReference type="SAM" id="Phobius"/>
    </source>
</evidence>
<dbReference type="AlphaFoldDB" id="A0A521F7S4"/>
<keyword evidence="1" id="KW-0472">Membrane</keyword>
<dbReference type="RefSeq" id="WP_142529921.1">
    <property type="nucleotide sequence ID" value="NZ_CBCSJO010000010.1"/>
</dbReference>
<evidence type="ECO:0000313" key="2">
    <source>
        <dbReference type="EMBL" id="SMO91651.1"/>
    </source>
</evidence>
<dbReference type="Proteomes" id="UP000320300">
    <property type="component" value="Unassembled WGS sequence"/>
</dbReference>
<protein>
    <recommendedName>
        <fullName evidence="4">Outer membrane protein beta-barrel domain-containing protein</fullName>
    </recommendedName>
</protein>
<keyword evidence="3" id="KW-1185">Reference proteome</keyword>
<evidence type="ECO:0000313" key="3">
    <source>
        <dbReference type="Proteomes" id="UP000320300"/>
    </source>
</evidence>
<keyword evidence="1" id="KW-0812">Transmembrane</keyword>
<feature type="transmembrane region" description="Helical" evidence="1">
    <location>
        <begin position="42"/>
        <end position="65"/>
    </location>
</feature>
<proteinExistence type="predicted"/>
<dbReference type="EMBL" id="FXTN01000010">
    <property type="protein sequence ID" value="SMO91651.1"/>
    <property type="molecule type" value="Genomic_DNA"/>
</dbReference>
<gene>
    <name evidence="2" type="ORF">SAMN06265348_110217</name>
</gene>